<evidence type="ECO:0000256" key="5">
    <source>
        <dbReference type="ARBA" id="ARBA00022692"/>
    </source>
</evidence>
<dbReference type="InterPro" id="IPR021056">
    <property type="entry name" value="Mt_import_IM_translocase_Tim54"/>
</dbReference>
<keyword evidence="11" id="KW-0472">Membrane</keyword>
<dbReference type="eggNOG" id="ENOG502QPMQ">
    <property type="taxonomic scope" value="Eukaryota"/>
</dbReference>
<dbReference type="PANTHER" id="PTHR12358:SF101">
    <property type="entry name" value="MITOCHONDRIAL IMPORT INNER MEMBRANE TRANSLOCASE SUBUNIT TIM54"/>
    <property type="match status" value="1"/>
</dbReference>
<evidence type="ECO:0000256" key="4">
    <source>
        <dbReference type="ARBA" id="ARBA00022448"/>
    </source>
</evidence>
<keyword evidence="5" id="KW-0812">Transmembrane</keyword>
<dbReference type="OMA" id="RNWMIFF"/>
<keyword evidence="7" id="KW-0653">Protein transport</keyword>
<dbReference type="STRING" id="1168221.R7YHB5"/>
<dbReference type="GO" id="GO:0005743">
    <property type="term" value="C:mitochondrial inner membrane"/>
    <property type="evidence" value="ECO:0007669"/>
    <property type="project" value="UniProtKB-SubCell"/>
</dbReference>
<dbReference type="OrthoDB" id="5598305at2759"/>
<keyword evidence="14" id="KW-1185">Reference proteome</keyword>
<accession>R7YHB5</accession>
<dbReference type="InterPro" id="IPR050187">
    <property type="entry name" value="Lipid_Phosphate_FormReg"/>
</dbReference>
<protein>
    <recommendedName>
        <fullName evidence="3">Mitochondrial import inner membrane translocase subunit TIM54</fullName>
    </recommendedName>
</protein>
<evidence type="ECO:0000256" key="6">
    <source>
        <dbReference type="ARBA" id="ARBA00022792"/>
    </source>
</evidence>
<evidence type="ECO:0000313" key="14">
    <source>
        <dbReference type="Proteomes" id="UP000016924"/>
    </source>
</evidence>
<comment type="subcellular location">
    <subcellularLocation>
        <location evidence="1">Mitochondrion inner membrane</location>
        <topology evidence="1">Single-pass membrane protein</topology>
    </subcellularLocation>
</comment>
<reference evidence="14" key="1">
    <citation type="submission" date="2012-06" db="EMBL/GenBank/DDBJ databases">
        <title>The genome sequence of Coniosporium apollinis CBS 100218.</title>
        <authorList>
            <consortium name="The Broad Institute Genome Sequencing Platform"/>
            <person name="Cuomo C."/>
            <person name="Gorbushina A."/>
            <person name="Noack S."/>
            <person name="Walker B."/>
            <person name="Young S.K."/>
            <person name="Zeng Q."/>
            <person name="Gargeya S."/>
            <person name="Fitzgerald M."/>
            <person name="Haas B."/>
            <person name="Abouelleil A."/>
            <person name="Alvarado L."/>
            <person name="Arachchi H.M."/>
            <person name="Berlin A.M."/>
            <person name="Chapman S.B."/>
            <person name="Goldberg J."/>
            <person name="Griggs A."/>
            <person name="Gujja S."/>
            <person name="Hansen M."/>
            <person name="Howarth C."/>
            <person name="Imamovic A."/>
            <person name="Larimer J."/>
            <person name="McCowan C."/>
            <person name="Montmayeur A."/>
            <person name="Murphy C."/>
            <person name="Neiman D."/>
            <person name="Pearson M."/>
            <person name="Priest M."/>
            <person name="Roberts A."/>
            <person name="Saif S."/>
            <person name="Shea T."/>
            <person name="Sisk P."/>
            <person name="Sykes S."/>
            <person name="Wortman J."/>
            <person name="Nusbaum C."/>
            <person name="Birren B."/>
        </authorList>
    </citation>
    <scope>NUCLEOTIDE SEQUENCE [LARGE SCALE GENOMIC DNA]</scope>
    <source>
        <strain evidence="14">CBS 100218</strain>
    </source>
</reference>
<feature type="region of interest" description="Disordered" evidence="12">
    <location>
        <begin position="1"/>
        <end position="28"/>
    </location>
</feature>
<keyword evidence="9" id="KW-0811">Translocation</keyword>
<keyword evidence="10" id="KW-0496">Mitochondrion</keyword>
<keyword evidence="4" id="KW-0813">Transport</keyword>
<dbReference type="PANTHER" id="PTHR12358">
    <property type="entry name" value="SPHINGOSINE KINASE"/>
    <property type="match status" value="1"/>
</dbReference>
<evidence type="ECO:0000256" key="12">
    <source>
        <dbReference type="SAM" id="MobiDB-lite"/>
    </source>
</evidence>
<evidence type="ECO:0000256" key="7">
    <source>
        <dbReference type="ARBA" id="ARBA00022927"/>
    </source>
</evidence>
<evidence type="ECO:0000256" key="10">
    <source>
        <dbReference type="ARBA" id="ARBA00023128"/>
    </source>
</evidence>
<name>R7YHB5_CONA1</name>
<dbReference type="Proteomes" id="UP000016924">
    <property type="component" value="Unassembled WGS sequence"/>
</dbReference>
<keyword evidence="8" id="KW-1133">Transmembrane helix</keyword>
<dbReference type="HOGENOM" id="CLU_039097_1_0_1"/>
<dbReference type="EMBL" id="JH767555">
    <property type="protein sequence ID" value="EON61184.1"/>
    <property type="molecule type" value="Genomic_DNA"/>
</dbReference>
<dbReference type="GeneID" id="19897707"/>
<dbReference type="GO" id="GO:0015031">
    <property type="term" value="P:protein transport"/>
    <property type="evidence" value="ECO:0007669"/>
    <property type="project" value="UniProtKB-KW"/>
</dbReference>
<evidence type="ECO:0000313" key="13">
    <source>
        <dbReference type="EMBL" id="EON61184.1"/>
    </source>
</evidence>
<comment type="similarity">
    <text evidence="2">Belongs to the TIM54 family.</text>
</comment>
<evidence type="ECO:0000256" key="11">
    <source>
        <dbReference type="ARBA" id="ARBA00023136"/>
    </source>
</evidence>
<feature type="region of interest" description="Disordered" evidence="12">
    <location>
        <begin position="215"/>
        <end position="318"/>
    </location>
</feature>
<sequence length="473" mass="52596">MADTSKHAGVPQAGVAGSAAEAAAKAPKPQGNPVFRMMGLPNFRFKLPSRNWMIFLTITGSWTAALVYDRREKKRVQKKWCDLVSHLSQEPLPTSALRRKVVIYLSAPPTDGLLVAREHFHEYIKPILVAAALDWDVVEGRREGDVRAGLAERIRKLRKMKGEPSQEPLEEDEELVVRQTRERAGFTDEEGVQGDIVVGRHTWKEYVRGLHEGWLGPLDAPPPPVEEQPSLEATLDPAPTDSQSPAPTDILSSTPSQPTDDASPTAPSPPTDSTTTPPAQEPPKEEAKPAKRKQPPPFIYPSDYSAATPSPNLPSEFPPSNTIPLPHILGFRNTPLRIYRFLHRRVLADDIGRDVAAAVLAYNRPYYQVHENAAVGAGEGETVGVSDAASGQGESWEQQGLLRQEEEEWHKSVRKREAGERESVWLDPVTLDPRIAERMRRFVLYYPEEQRAMRIAKGEEGPIRSETAAEREV</sequence>
<dbReference type="RefSeq" id="XP_007776501.1">
    <property type="nucleotide sequence ID" value="XM_007778311.1"/>
</dbReference>
<evidence type="ECO:0000256" key="1">
    <source>
        <dbReference type="ARBA" id="ARBA00004434"/>
    </source>
</evidence>
<evidence type="ECO:0000256" key="3">
    <source>
        <dbReference type="ARBA" id="ARBA00020796"/>
    </source>
</evidence>
<gene>
    <name evidence="13" type="ORF">W97_00396</name>
</gene>
<evidence type="ECO:0000256" key="8">
    <source>
        <dbReference type="ARBA" id="ARBA00022989"/>
    </source>
</evidence>
<proteinExistence type="inferred from homology"/>
<dbReference type="AlphaFoldDB" id="R7YHB5"/>
<feature type="compositionally biased region" description="Polar residues" evidence="12">
    <location>
        <begin position="240"/>
        <end position="257"/>
    </location>
</feature>
<organism evidence="13 14">
    <name type="scientific">Coniosporium apollinis (strain CBS 100218)</name>
    <name type="common">Rock-inhabiting black yeast</name>
    <dbReference type="NCBI Taxonomy" id="1168221"/>
    <lineage>
        <taxon>Eukaryota</taxon>
        <taxon>Fungi</taxon>
        <taxon>Dikarya</taxon>
        <taxon>Ascomycota</taxon>
        <taxon>Pezizomycotina</taxon>
        <taxon>Dothideomycetes</taxon>
        <taxon>Dothideomycetes incertae sedis</taxon>
        <taxon>Coniosporium</taxon>
    </lineage>
</organism>
<evidence type="ECO:0000256" key="2">
    <source>
        <dbReference type="ARBA" id="ARBA00006355"/>
    </source>
</evidence>
<feature type="compositionally biased region" description="Low complexity" evidence="12">
    <location>
        <begin position="258"/>
        <end position="278"/>
    </location>
</feature>
<feature type="compositionally biased region" description="Low complexity" evidence="12">
    <location>
        <begin position="13"/>
        <end position="26"/>
    </location>
</feature>
<keyword evidence="6" id="KW-0999">Mitochondrion inner membrane</keyword>
<dbReference type="Pfam" id="PF11711">
    <property type="entry name" value="Tim54"/>
    <property type="match status" value="1"/>
</dbReference>
<evidence type="ECO:0000256" key="9">
    <source>
        <dbReference type="ARBA" id="ARBA00023010"/>
    </source>
</evidence>